<feature type="domain" description="RecJ OB" evidence="9">
    <location>
        <begin position="458"/>
        <end position="563"/>
    </location>
</feature>
<dbReference type="InterPro" id="IPR051673">
    <property type="entry name" value="SSDNA_exonuclease_RecJ"/>
</dbReference>
<evidence type="ECO:0000256" key="6">
    <source>
        <dbReference type="SAM" id="Coils"/>
    </source>
</evidence>
<evidence type="ECO:0000313" key="11">
    <source>
        <dbReference type="Proteomes" id="UP001142078"/>
    </source>
</evidence>
<dbReference type="InterPro" id="IPR038763">
    <property type="entry name" value="DHH_sf"/>
</dbReference>
<evidence type="ECO:0000256" key="3">
    <source>
        <dbReference type="ARBA" id="ARBA00022722"/>
    </source>
</evidence>
<dbReference type="Proteomes" id="UP001142078">
    <property type="component" value="Unassembled WGS sequence"/>
</dbReference>
<feature type="domain" description="DHHA1" evidence="8">
    <location>
        <begin position="351"/>
        <end position="444"/>
    </location>
</feature>
<gene>
    <name evidence="10" type="primary">recJ</name>
    <name evidence="10" type="ORF">NSA23_00230</name>
</gene>
<accession>A0A9X2MEJ8</accession>
<name>A0A9X2MEJ8_9FIRM</name>
<dbReference type="InterPro" id="IPR004610">
    <property type="entry name" value="RecJ"/>
</dbReference>
<comment type="similarity">
    <text evidence="1">Belongs to the RecJ family.</text>
</comment>
<dbReference type="Pfam" id="PF01368">
    <property type="entry name" value="DHH"/>
    <property type="match status" value="1"/>
</dbReference>
<evidence type="ECO:0000256" key="2">
    <source>
        <dbReference type="ARBA" id="ARBA00019841"/>
    </source>
</evidence>
<evidence type="ECO:0000256" key="1">
    <source>
        <dbReference type="ARBA" id="ARBA00005915"/>
    </source>
</evidence>
<dbReference type="Gene3D" id="3.90.1640.30">
    <property type="match status" value="1"/>
</dbReference>
<dbReference type="InterPro" id="IPR003156">
    <property type="entry name" value="DHHA1_dom"/>
</dbReference>
<dbReference type="GO" id="GO:0003676">
    <property type="term" value="F:nucleic acid binding"/>
    <property type="evidence" value="ECO:0007669"/>
    <property type="project" value="InterPro"/>
</dbReference>
<dbReference type="PANTHER" id="PTHR30255">
    <property type="entry name" value="SINGLE-STRANDED-DNA-SPECIFIC EXONUCLEASE RECJ"/>
    <property type="match status" value="1"/>
</dbReference>
<feature type="coiled-coil region" evidence="6">
    <location>
        <begin position="312"/>
        <end position="339"/>
    </location>
</feature>
<proteinExistence type="inferred from homology"/>
<sequence>MIKFNKVYSLYKENYSEVDILCKELNISPITAKVLINRGFKNVEEGKEFLNTDINNLIDPFLLKDMEQAVKRIVKAIDLGEKICIYGDYDADGVTSTSTILLFLENIDVDYFYYLPNRLEEGYGLNRNAIDKIHSLGASLVITVDCGITNIDEVNYLNEKGIDVIITDHHQCGDRLPEGIAIINPNREDCSYPFKKLAGVGVAFKLIQGLSKELNIPIDYEKILPIVAVGTVADVMPIIGENRVIVKNGLKIMANTSNIGLKALLEVVGLKDKEISSYHLGFVLGPRLNAAGRLGAASTGVEMFLSTDYEKATLLAGKLDEENKKRQEIEDEILKEAEELIKNEIDLEKDKAIVLASDKWHSGIIGICASKLTDKYFKPTILFSIEGDLARGSARSIPTFDIYDGLVECSNLFEKFGGHKQAAGISIKTQNIEVFREKINNIVENTLTEADFIPEISIDSELNSDDINLKTIKELKELEPFGVGNPSPQFIYKNANIDNIRSVGRDNKHLKLVLEKEESKVDAIAFNFGEYDNVLRPGDSINVITTLEINEYRGMINPQFNIREIADLDFYQSNMYDDYHSHMKNCFKVSKKNHSYNSVNLDFSSKVDRLDFIIDKLKNEDSTIVLVFNYSNLEEILKAIKMEGREIIRKTSITYNFNNKGKTNNLVILPILSELKLEDYKNIILYDLSFDKNNLFEFIDESKNLNIQTLFTREDIDKNKELINSFIPTIDEMRVVYKTLISAKGKAFKIEPYVYLRSINKKSARNITKFKLDLIFEIFKDINLIDFVYKGKFYFIKVLENSNEKIDIGETSKVKYLYSLNNYI</sequence>
<keyword evidence="5 10" id="KW-0269">Exonuclease</keyword>
<evidence type="ECO:0000256" key="4">
    <source>
        <dbReference type="ARBA" id="ARBA00022801"/>
    </source>
</evidence>
<keyword evidence="3" id="KW-0540">Nuclease</keyword>
<dbReference type="GO" id="GO:0006281">
    <property type="term" value="P:DNA repair"/>
    <property type="evidence" value="ECO:0007669"/>
    <property type="project" value="InterPro"/>
</dbReference>
<dbReference type="Pfam" id="PF02272">
    <property type="entry name" value="DHHA1"/>
    <property type="match status" value="1"/>
</dbReference>
<dbReference type="SUPFAM" id="SSF64182">
    <property type="entry name" value="DHH phosphoesterases"/>
    <property type="match status" value="1"/>
</dbReference>
<dbReference type="NCBIfam" id="TIGR00644">
    <property type="entry name" value="recJ"/>
    <property type="match status" value="1"/>
</dbReference>
<dbReference type="EMBL" id="JANJZL010000001">
    <property type="protein sequence ID" value="MCR2042530.1"/>
    <property type="molecule type" value="Genomic_DNA"/>
</dbReference>
<dbReference type="InterPro" id="IPR041122">
    <property type="entry name" value="RecJ_OB"/>
</dbReference>
<keyword evidence="11" id="KW-1185">Reference proteome</keyword>
<reference evidence="10" key="1">
    <citation type="submission" date="2022-07" db="EMBL/GenBank/DDBJ databases">
        <title>Enhanced cultured diversity of the mouse gut microbiota enables custom-made synthetic communities.</title>
        <authorList>
            <person name="Afrizal A."/>
        </authorList>
    </citation>
    <scope>NUCLEOTIDE SEQUENCE</scope>
    <source>
        <strain evidence="10">DSM 29482</strain>
    </source>
</reference>
<dbReference type="Pfam" id="PF17768">
    <property type="entry name" value="RecJ_OB"/>
    <property type="match status" value="1"/>
</dbReference>
<dbReference type="PANTHER" id="PTHR30255:SF2">
    <property type="entry name" value="SINGLE-STRANDED-DNA-SPECIFIC EXONUCLEASE RECJ"/>
    <property type="match status" value="1"/>
</dbReference>
<protein>
    <recommendedName>
        <fullName evidence="2">Single-stranded-DNA-specific exonuclease RecJ</fullName>
    </recommendedName>
</protein>
<dbReference type="Gene3D" id="3.10.310.30">
    <property type="match status" value="1"/>
</dbReference>
<evidence type="ECO:0000256" key="5">
    <source>
        <dbReference type="ARBA" id="ARBA00022839"/>
    </source>
</evidence>
<dbReference type="GO" id="GO:0008409">
    <property type="term" value="F:5'-3' exonuclease activity"/>
    <property type="evidence" value="ECO:0007669"/>
    <property type="project" value="InterPro"/>
</dbReference>
<comment type="caution">
    <text evidence="10">The sequence shown here is derived from an EMBL/GenBank/DDBJ whole genome shotgun (WGS) entry which is preliminary data.</text>
</comment>
<dbReference type="GO" id="GO:0006310">
    <property type="term" value="P:DNA recombination"/>
    <property type="evidence" value="ECO:0007669"/>
    <property type="project" value="InterPro"/>
</dbReference>
<feature type="domain" description="DDH" evidence="7">
    <location>
        <begin position="82"/>
        <end position="231"/>
    </location>
</feature>
<dbReference type="InterPro" id="IPR001667">
    <property type="entry name" value="DDH_dom"/>
</dbReference>
<dbReference type="RefSeq" id="WP_257490020.1">
    <property type="nucleotide sequence ID" value="NZ_JANJZL010000001.1"/>
</dbReference>
<evidence type="ECO:0000259" key="8">
    <source>
        <dbReference type="Pfam" id="PF02272"/>
    </source>
</evidence>
<organism evidence="10 11">
    <name type="scientific">Anaerosalibacter massiliensis</name>
    <dbReference type="NCBI Taxonomy" id="1347392"/>
    <lineage>
        <taxon>Bacteria</taxon>
        <taxon>Bacillati</taxon>
        <taxon>Bacillota</taxon>
        <taxon>Tissierellia</taxon>
        <taxon>Tissierellales</taxon>
        <taxon>Sporanaerobacteraceae</taxon>
        <taxon>Anaerosalibacter</taxon>
    </lineage>
</organism>
<evidence type="ECO:0000259" key="7">
    <source>
        <dbReference type="Pfam" id="PF01368"/>
    </source>
</evidence>
<evidence type="ECO:0000313" key="10">
    <source>
        <dbReference type="EMBL" id="MCR2042530.1"/>
    </source>
</evidence>
<dbReference type="AlphaFoldDB" id="A0A9X2MEJ8"/>
<keyword evidence="4" id="KW-0378">Hydrolase</keyword>
<evidence type="ECO:0000259" key="9">
    <source>
        <dbReference type="Pfam" id="PF17768"/>
    </source>
</evidence>
<keyword evidence="6" id="KW-0175">Coiled coil</keyword>